<dbReference type="RefSeq" id="WP_145985761.1">
    <property type="nucleotide sequence ID" value="NZ_AP018823.1"/>
</dbReference>
<feature type="region of interest" description="Disordered" evidence="1">
    <location>
        <begin position="10"/>
        <end position="30"/>
    </location>
</feature>
<protein>
    <submittedName>
        <fullName evidence="3">Uncharacterized protein</fullName>
    </submittedName>
</protein>
<dbReference type="EMBL" id="AP018823">
    <property type="protein sequence ID" value="BBF85693.1"/>
    <property type="molecule type" value="Genomic_DNA"/>
</dbReference>
<dbReference type="KEGG" id="amah:DLM_0799"/>
<reference evidence="4" key="4">
    <citation type="journal article" date="2017" name="Plant Physiol. Biochem.">
        <title>Differential oxidative and antioxidative response of duckweed Lemna minor toward plant growth promoting/inhibiting bacteria.</title>
        <authorList>
            <person name="Ishizawa H."/>
            <person name="Kuroda M."/>
            <person name="Morikawa M."/>
            <person name="Ike M."/>
        </authorList>
    </citation>
    <scope>NUCLEOTIDE SEQUENCE [LARGE SCALE GENOMIC DNA]</scope>
    <source>
        <strain evidence="4">H3</strain>
    </source>
</reference>
<evidence type="ECO:0000313" key="2">
    <source>
        <dbReference type="EMBL" id="BBF84449.1"/>
    </source>
</evidence>
<reference evidence="4" key="2">
    <citation type="journal article" date="2017" name="Biotechnol. Biofuels">
        <title>Evaluation of environmental bacterial communities as a factor affecting the growth of duckweed Lemna minor.</title>
        <authorList>
            <person name="Ishizawa H."/>
            <person name="Kuroda M."/>
            <person name="Morikawa M."/>
            <person name="Ike M."/>
        </authorList>
    </citation>
    <scope>NUCLEOTIDE SEQUENCE [LARGE SCALE GENOMIC DNA]</scope>
    <source>
        <strain evidence="4">H3</strain>
    </source>
</reference>
<reference evidence="3 4" key="3">
    <citation type="journal article" date="2017" name="Genome Announc.">
        <title>Draft genome sequence of Aquitalea magnusonii strain H3, a plant growth-promoting bacterium of duckweed Lemna minor.</title>
        <authorList>
            <person name="Ishizawa H."/>
            <person name="Kuroda M."/>
            <person name="Ike M."/>
        </authorList>
    </citation>
    <scope>NUCLEOTIDE SEQUENCE [LARGE SCALE GENOMIC DNA]</scope>
    <source>
        <strain evidence="3 4">H3</strain>
    </source>
</reference>
<evidence type="ECO:0000313" key="4">
    <source>
        <dbReference type="Proteomes" id="UP000198290"/>
    </source>
</evidence>
<proteinExistence type="predicted"/>
<reference evidence="3" key="1">
    <citation type="journal article" date="2017" name="Biotechnol Biofuels 10">
        <title>Evaluation of environmental bacterial communities as a factor affecting the growth of duckweed Lemna minor.</title>
        <authorList>
            <person name="Ishizawa H."/>
            <person name="Kuroda M."/>
            <person name="Morikawa M."/>
            <person name="Ike M."/>
        </authorList>
    </citation>
    <scope>NUCLEOTIDE SEQUENCE [LARGE SCALE GENOMIC DNA]</scope>
    <source>
        <strain evidence="3">H3</strain>
    </source>
</reference>
<dbReference type="Proteomes" id="UP000198290">
    <property type="component" value="Chromosome"/>
</dbReference>
<organism evidence="3 4">
    <name type="scientific">Aquitalea magnusonii</name>
    <dbReference type="NCBI Taxonomy" id="332411"/>
    <lineage>
        <taxon>Bacteria</taxon>
        <taxon>Pseudomonadati</taxon>
        <taxon>Pseudomonadota</taxon>
        <taxon>Betaproteobacteria</taxon>
        <taxon>Neisseriales</taxon>
        <taxon>Chromobacteriaceae</taxon>
        <taxon>Aquitalea</taxon>
    </lineage>
</organism>
<dbReference type="AlphaFoldDB" id="A0A3G9GFT9"/>
<dbReference type="KEGG" id="amah:DLM_2078"/>
<evidence type="ECO:0000256" key="1">
    <source>
        <dbReference type="SAM" id="MobiDB-lite"/>
    </source>
</evidence>
<accession>A0A3G9GFT9</accession>
<evidence type="ECO:0000313" key="3">
    <source>
        <dbReference type="EMBL" id="BBF85693.1"/>
    </source>
</evidence>
<sequence length="121" mass="11783">MNTQQAAEVAKALAGQNNQPSASGSLPAVSGPGGIAGGIFRGKAKEAVSGAGSAGLAAAYVETARTWGDVSTELATKFTSDGLFAIGMVPVKTITLAESDASGNAITGTSVTITLSGKLPS</sequence>
<dbReference type="EMBL" id="AP018823">
    <property type="protein sequence ID" value="BBF84449.1"/>
    <property type="molecule type" value="Genomic_DNA"/>
</dbReference>
<keyword evidence="4" id="KW-1185">Reference proteome</keyword>
<feature type="compositionally biased region" description="Polar residues" evidence="1">
    <location>
        <begin position="15"/>
        <end position="24"/>
    </location>
</feature>
<reference evidence="3" key="5">
    <citation type="journal article" date="2017" name="Plant Physiol. Biochem. 118">
        <title>Differential oxidative and antioxidative response of duckweed Lemna minor toward plant growth promoting/inhibiting bacteria.</title>
        <authorList>
            <person name="Ishizawa H."/>
            <person name="Kuroda M."/>
            <person name="Morikawa M."/>
            <person name="Ike M."/>
        </authorList>
    </citation>
    <scope>NUCLEOTIDE SEQUENCE [LARGE SCALE GENOMIC DNA]</scope>
    <source>
        <strain evidence="3">H3</strain>
    </source>
</reference>
<name>A0A3G9GFT9_9NEIS</name>
<gene>
    <name evidence="2" type="ORF">DLM_0799</name>
    <name evidence="3" type="ORF">DLM_2078</name>
</gene>